<dbReference type="EC" id="2.7.13.3" evidence="2"/>
<evidence type="ECO:0000313" key="9">
    <source>
        <dbReference type="Proteomes" id="UP000268007"/>
    </source>
</evidence>
<dbReference type="InterPro" id="IPR003018">
    <property type="entry name" value="GAF"/>
</dbReference>
<dbReference type="AlphaFoldDB" id="A0A495J780"/>
<evidence type="ECO:0000259" key="7">
    <source>
        <dbReference type="PROSITE" id="PS50109"/>
    </source>
</evidence>
<keyword evidence="9" id="KW-1185">Reference proteome</keyword>
<dbReference type="InterPro" id="IPR003661">
    <property type="entry name" value="HisK_dim/P_dom"/>
</dbReference>
<dbReference type="Proteomes" id="UP000268007">
    <property type="component" value="Unassembled WGS sequence"/>
</dbReference>
<proteinExistence type="predicted"/>
<dbReference type="InterPro" id="IPR036890">
    <property type="entry name" value="HATPase_C_sf"/>
</dbReference>
<dbReference type="CDD" id="cd00082">
    <property type="entry name" value="HisKA"/>
    <property type="match status" value="1"/>
</dbReference>
<evidence type="ECO:0000256" key="2">
    <source>
        <dbReference type="ARBA" id="ARBA00012438"/>
    </source>
</evidence>
<dbReference type="InterPro" id="IPR005467">
    <property type="entry name" value="His_kinase_dom"/>
</dbReference>
<dbReference type="InterPro" id="IPR050736">
    <property type="entry name" value="Sensor_HK_Regulatory"/>
</dbReference>
<dbReference type="InterPro" id="IPR003594">
    <property type="entry name" value="HATPase_dom"/>
</dbReference>
<dbReference type="RefSeq" id="WP_246001783.1">
    <property type="nucleotide sequence ID" value="NZ_RBKU01000001.1"/>
</dbReference>
<dbReference type="Gene3D" id="3.30.450.40">
    <property type="match status" value="1"/>
</dbReference>
<sequence length="391" mass="42544">MQGRTIEQDIEAVGQIPVINSLLEVICRTTGMGFAAIARVTDTRWVVCSVKDDINFGLKPGGELVLETTICHEIRQNGGAVVIDHVDLDPHFARHHTPLQYGFQSYISMPIVLKDGSFFGTLCAIDPKPNKLNTAQTIGLFTLFADLISYHLNTIDQLAQTEAKLLEERQTAELREQFIAILGHDLRNPISAVSNVAQLLLRMPLDQRTTRLANILKDASFRMKGLIDNVMDFASGRMGGGISLNLADKHIETTIKQVITQISIIWPQSPIETTLAITQPVTHDARRIAQLLANLLTNAITHGQKNAPVKISAISQNGQLALSVSNSGAPISSEVIQGLFQPFSRGAVRQGQQGLGLGLYIAWQIATAHGGVLTVASGVEQTTFTFTMPVQ</sequence>
<evidence type="ECO:0000256" key="1">
    <source>
        <dbReference type="ARBA" id="ARBA00000085"/>
    </source>
</evidence>
<evidence type="ECO:0000256" key="4">
    <source>
        <dbReference type="ARBA" id="ARBA00022679"/>
    </source>
</evidence>
<comment type="caution">
    <text evidence="8">The sequence shown here is derived from an EMBL/GenBank/DDBJ whole genome shotgun (WGS) entry which is preliminary data.</text>
</comment>
<keyword evidence="3" id="KW-0597">Phosphoprotein</keyword>
<evidence type="ECO:0000313" key="8">
    <source>
        <dbReference type="EMBL" id="RKR84856.1"/>
    </source>
</evidence>
<dbReference type="SMART" id="SM00387">
    <property type="entry name" value="HATPase_c"/>
    <property type="match status" value="1"/>
</dbReference>
<dbReference type="PANTHER" id="PTHR43711:SF1">
    <property type="entry name" value="HISTIDINE KINASE 1"/>
    <property type="match status" value="1"/>
</dbReference>
<dbReference type="Pfam" id="PF01590">
    <property type="entry name" value="GAF"/>
    <property type="match status" value="1"/>
</dbReference>
<evidence type="ECO:0000256" key="5">
    <source>
        <dbReference type="ARBA" id="ARBA00022777"/>
    </source>
</evidence>
<dbReference type="InterPro" id="IPR004358">
    <property type="entry name" value="Sig_transdc_His_kin-like_C"/>
</dbReference>
<gene>
    <name evidence="8" type="ORF">BDD43_5109</name>
</gene>
<dbReference type="SUPFAM" id="SSF55874">
    <property type="entry name" value="ATPase domain of HSP90 chaperone/DNA topoisomerase II/histidine kinase"/>
    <property type="match status" value="1"/>
</dbReference>
<dbReference type="GO" id="GO:0000155">
    <property type="term" value="F:phosphorelay sensor kinase activity"/>
    <property type="evidence" value="ECO:0007669"/>
    <property type="project" value="InterPro"/>
</dbReference>
<dbReference type="Gene3D" id="1.10.287.130">
    <property type="match status" value="1"/>
</dbReference>
<evidence type="ECO:0000256" key="3">
    <source>
        <dbReference type="ARBA" id="ARBA00022553"/>
    </source>
</evidence>
<dbReference type="PRINTS" id="PR00344">
    <property type="entry name" value="BCTRLSENSOR"/>
</dbReference>
<evidence type="ECO:0000256" key="6">
    <source>
        <dbReference type="ARBA" id="ARBA00023012"/>
    </source>
</evidence>
<dbReference type="Gene3D" id="3.30.565.10">
    <property type="entry name" value="Histidine kinase-like ATPase, C-terminal domain"/>
    <property type="match status" value="1"/>
</dbReference>
<dbReference type="SUPFAM" id="SSF47384">
    <property type="entry name" value="Homodimeric domain of signal transducing histidine kinase"/>
    <property type="match status" value="1"/>
</dbReference>
<comment type="catalytic activity">
    <reaction evidence="1">
        <text>ATP + protein L-histidine = ADP + protein N-phospho-L-histidine.</text>
        <dbReference type="EC" id="2.7.13.3"/>
    </reaction>
</comment>
<dbReference type="InterPro" id="IPR029016">
    <property type="entry name" value="GAF-like_dom_sf"/>
</dbReference>
<dbReference type="PANTHER" id="PTHR43711">
    <property type="entry name" value="TWO-COMPONENT HISTIDINE KINASE"/>
    <property type="match status" value="1"/>
</dbReference>
<dbReference type="SUPFAM" id="SSF55781">
    <property type="entry name" value="GAF domain-like"/>
    <property type="match status" value="1"/>
</dbReference>
<dbReference type="SMART" id="SM00388">
    <property type="entry name" value="HisKA"/>
    <property type="match status" value="1"/>
</dbReference>
<dbReference type="CDD" id="cd00075">
    <property type="entry name" value="HATPase"/>
    <property type="match status" value="1"/>
</dbReference>
<keyword evidence="4" id="KW-0808">Transferase</keyword>
<dbReference type="Pfam" id="PF00512">
    <property type="entry name" value="HisKA"/>
    <property type="match status" value="1"/>
</dbReference>
<keyword evidence="6" id="KW-0902">Two-component regulatory system</keyword>
<dbReference type="EMBL" id="RBKU01000001">
    <property type="protein sequence ID" value="RKR84856.1"/>
    <property type="molecule type" value="Genomic_DNA"/>
</dbReference>
<keyword evidence="5" id="KW-0418">Kinase</keyword>
<feature type="domain" description="Histidine kinase" evidence="7">
    <location>
        <begin position="181"/>
        <end position="391"/>
    </location>
</feature>
<dbReference type="Pfam" id="PF02518">
    <property type="entry name" value="HATPase_c"/>
    <property type="match status" value="1"/>
</dbReference>
<accession>A0A495J780</accession>
<dbReference type="PROSITE" id="PS50109">
    <property type="entry name" value="HIS_KIN"/>
    <property type="match status" value="1"/>
</dbReference>
<organism evidence="8 9">
    <name type="scientific">Mucilaginibacter gracilis</name>
    <dbReference type="NCBI Taxonomy" id="423350"/>
    <lineage>
        <taxon>Bacteria</taxon>
        <taxon>Pseudomonadati</taxon>
        <taxon>Bacteroidota</taxon>
        <taxon>Sphingobacteriia</taxon>
        <taxon>Sphingobacteriales</taxon>
        <taxon>Sphingobacteriaceae</taxon>
        <taxon>Mucilaginibacter</taxon>
    </lineage>
</organism>
<reference evidence="8 9" key="1">
    <citation type="submission" date="2018-10" db="EMBL/GenBank/DDBJ databases">
        <title>Genomic Encyclopedia of Archaeal and Bacterial Type Strains, Phase II (KMG-II): from individual species to whole genera.</title>
        <authorList>
            <person name="Goeker M."/>
        </authorList>
    </citation>
    <scope>NUCLEOTIDE SEQUENCE [LARGE SCALE GENOMIC DNA]</scope>
    <source>
        <strain evidence="8 9">DSM 18602</strain>
    </source>
</reference>
<protein>
    <recommendedName>
        <fullName evidence="2">histidine kinase</fullName>
        <ecNumber evidence="2">2.7.13.3</ecNumber>
    </recommendedName>
</protein>
<dbReference type="SMART" id="SM00065">
    <property type="entry name" value="GAF"/>
    <property type="match status" value="1"/>
</dbReference>
<dbReference type="InterPro" id="IPR036097">
    <property type="entry name" value="HisK_dim/P_sf"/>
</dbReference>
<name>A0A495J780_9SPHI</name>